<comment type="similarity">
    <text evidence="1">Belongs to the transglycosylase Slt family.</text>
</comment>
<dbReference type="CDD" id="cd00254">
    <property type="entry name" value="LT-like"/>
    <property type="match status" value="1"/>
</dbReference>
<reference evidence="6" key="1">
    <citation type="journal article" date="2019" name="Int. J. Syst. Evol. Microbiol.">
        <title>The Global Catalogue of Microorganisms (GCM) 10K type strain sequencing project: providing services to taxonomists for standard genome sequencing and annotation.</title>
        <authorList>
            <consortium name="The Broad Institute Genomics Platform"/>
            <consortium name="The Broad Institute Genome Sequencing Center for Infectious Disease"/>
            <person name="Wu L."/>
            <person name="Ma J."/>
        </authorList>
    </citation>
    <scope>NUCLEOTIDE SEQUENCE [LARGE SCALE GENOMIC DNA]</scope>
    <source>
        <strain evidence="6">CGMCC 1.15959</strain>
    </source>
</reference>
<name>A0ABQ1SDJ5_9SPHN</name>
<sequence>MNELASALGAGTKSGLVLAAFALAAAHGAGGSPAMRSPSTSEAQAQASSLGAASDPAPASDPVTRWRPYIAEASARFGVPAEWIERVMRAESGGYTTLAGRPITSRAGAMGLMQLMPATWAEMRARHGLGADSHDPRDNILAGTAYLAAMHARFGYPGLFGAYNAGPARYAEWLAGGRPLPAETRAYLAQVAGVAPSAATSAPATIASQVPAAPPRARLFAIDRAVGAAPKPASTASTTTPDTLFAVRARPDAY</sequence>
<keyword evidence="6" id="KW-1185">Reference proteome</keyword>
<dbReference type="EMBL" id="BMKL01000002">
    <property type="protein sequence ID" value="GGE06184.1"/>
    <property type="molecule type" value="Genomic_DNA"/>
</dbReference>
<dbReference type="Gene3D" id="1.10.530.10">
    <property type="match status" value="1"/>
</dbReference>
<comment type="caution">
    <text evidence="5">The sequence shown here is derived from an EMBL/GenBank/DDBJ whole genome shotgun (WGS) entry which is preliminary data.</text>
</comment>
<feature type="domain" description="Transglycosylase SLT" evidence="4">
    <location>
        <begin position="69"/>
        <end position="175"/>
    </location>
</feature>
<dbReference type="Pfam" id="PF01464">
    <property type="entry name" value="SLT"/>
    <property type="match status" value="1"/>
</dbReference>
<evidence type="ECO:0000256" key="2">
    <source>
        <dbReference type="ARBA" id="ARBA00009387"/>
    </source>
</evidence>
<organism evidence="5 6">
    <name type="scientific">Tsuneonella deserti</name>
    <dbReference type="NCBI Taxonomy" id="2035528"/>
    <lineage>
        <taxon>Bacteria</taxon>
        <taxon>Pseudomonadati</taxon>
        <taxon>Pseudomonadota</taxon>
        <taxon>Alphaproteobacteria</taxon>
        <taxon>Sphingomonadales</taxon>
        <taxon>Erythrobacteraceae</taxon>
        <taxon>Tsuneonella</taxon>
    </lineage>
</organism>
<dbReference type="RefSeq" id="WP_373284781.1">
    <property type="nucleotide sequence ID" value="NZ_BMKL01000002.1"/>
</dbReference>
<comment type="similarity">
    <text evidence="2">Belongs to the virb1 family.</text>
</comment>
<dbReference type="Proteomes" id="UP000619041">
    <property type="component" value="Unassembled WGS sequence"/>
</dbReference>
<feature type="region of interest" description="Disordered" evidence="3">
    <location>
        <begin position="31"/>
        <end position="61"/>
    </location>
</feature>
<evidence type="ECO:0000259" key="4">
    <source>
        <dbReference type="Pfam" id="PF01464"/>
    </source>
</evidence>
<gene>
    <name evidence="5" type="ORF">GCM10011515_27100</name>
</gene>
<accession>A0ABQ1SDJ5</accession>
<evidence type="ECO:0000313" key="5">
    <source>
        <dbReference type="EMBL" id="GGE06184.1"/>
    </source>
</evidence>
<feature type="compositionally biased region" description="Low complexity" evidence="3">
    <location>
        <begin position="41"/>
        <end position="61"/>
    </location>
</feature>
<evidence type="ECO:0000256" key="1">
    <source>
        <dbReference type="ARBA" id="ARBA00007734"/>
    </source>
</evidence>
<dbReference type="InterPro" id="IPR008258">
    <property type="entry name" value="Transglycosylase_SLT_dom_1"/>
</dbReference>
<evidence type="ECO:0000313" key="6">
    <source>
        <dbReference type="Proteomes" id="UP000619041"/>
    </source>
</evidence>
<dbReference type="InterPro" id="IPR023346">
    <property type="entry name" value="Lysozyme-like_dom_sf"/>
</dbReference>
<evidence type="ECO:0000256" key="3">
    <source>
        <dbReference type="SAM" id="MobiDB-lite"/>
    </source>
</evidence>
<proteinExistence type="inferred from homology"/>
<dbReference type="PANTHER" id="PTHR37423:SF2">
    <property type="entry name" value="MEMBRANE-BOUND LYTIC MUREIN TRANSGLYCOSYLASE C"/>
    <property type="match status" value="1"/>
</dbReference>
<protein>
    <recommendedName>
        <fullName evidence="4">Transglycosylase SLT domain-containing protein</fullName>
    </recommendedName>
</protein>
<dbReference type="SUPFAM" id="SSF53955">
    <property type="entry name" value="Lysozyme-like"/>
    <property type="match status" value="1"/>
</dbReference>
<dbReference type="PANTHER" id="PTHR37423">
    <property type="entry name" value="SOLUBLE LYTIC MUREIN TRANSGLYCOSYLASE-RELATED"/>
    <property type="match status" value="1"/>
</dbReference>